<feature type="domain" description="HTH araC/xylS-type" evidence="5">
    <location>
        <begin position="645"/>
        <end position="743"/>
    </location>
</feature>
<name>A0A7X2Z0E9_9BACL</name>
<dbReference type="EMBL" id="WNZW01000002">
    <property type="protein sequence ID" value="MUG45140.1"/>
    <property type="molecule type" value="Genomic_DNA"/>
</dbReference>
<gene>
    <name evidence="6" type="ORF">GNP95_09035</name>
</gene>
<accession>A0A7X2Z0E9</accession>
<feature type="transmembrane region" description="Helical" evidence="4">
    <location>
        <begin position="281"/>
        <end position="305"/>
    </location>
</feature>
<dbReference type="SUPFAM" id="SSF46689">
    <property type="entry name" value="Homeodomain-like"/>
    <property type="match status" value="2"/>
</dbReference>
<dbReference type="GO" id="GO:0003700">
    <property type="term" value="F:DNA-binding transcription factor activity"/>
    <property type="evidence" value="ECO:0007669"/>
    <property type="project" value="InterPro"/>
</dbReference>
<keyword evidence="3" id="KW-0804">Transcription</keyword>
<keyword evidence="4" id="KW-1133">Transmembrane helix</keyword>
<evidence type="ECO:0000259" key="5">
    <source>
        <dbReference type="PROSITE" id="PS01124"/>
    </source>
</evidence>
<dbReference type="PANTHER" id="PTHR43280">
    <property type="entry name" value="ARAC-FAMILY TRANSCRIPTIONAL REGULATOR"/>
    <property type="match status" value="1"/>
</dbReference>
<dbReference type="InterPro" id="IPR018060">
    <property type="entry name" value="HTH_AraC"/>
</dbReference>
<dbReference type="RefSeq" id="WP_155610508.1">
    <property type="nucleotide sequence ID" value="NZ_WNZW01000002.1"/>
</dbReference>
<dbReference type="PANTHER" id="PTHR43280:SF10">
    <property type="entry name" value="REGULATORY PROTEIN POCR"/>
    <property type="match status" value="1"/>
</dbReference>
<protein>
    <submittedName>
        <fullName evidence="6">Helix-turn-helix domain-containing protein</fullName>
    </submittedName>
</protein>
<keyword evidence="4" id="KW-0812">Transmembrane</keyword>
<sequence>MRKSKTFYNVFISILVLSIGLVVGFGSYIYMSTTRSVAERVGESRQSLITQIRNTLEQKIQTIEYAFYTYSTTKSFHEVINSPLTERDFEAYRELNTQLNYIATMGLEGVQYSLISLKQNWRISNGSLSQLSSEDREELYEQYIDKASRGLYWVKTDDGIRFVHTLPVSSKDKQAVALSDISLQTLNHTLQTKPDTSVYILNKEGELLYAAETASEMLSPQQLRLISEQAESGTQTGKATIEGRAGSSIMALYAKSDYNNWTYVTLLDQKEVSKALAATRYGLIIMGIVITLLMVMLAYVLSVYLTRPFRKIQSSLAMSPEPMLRDEVDWIIRSIDSIVSEKESLEHLIELEKPKLETQFVLNLLQNRLTREEAEKGLERFGYPVTDSTLFVTMLIQLDSYGEGQPPSKDVLLLAVNNLVQEIVPELGRMLPVVLNERTQATVLLFEKEDASDLRKQILQHAKRIIRSAREYLSTSVSIGISVPYEDALRSREACEMSLEALYQRLNLGKESIIFYEDISTGISGPILLHYPTELEARLFDSIRLGDEQEVARSLYPLLADMMKHSLNPMNLEVTLIRFVNNLIQLEQLIGVEVLLTPSNANLYHRLLDTRNPEEIERMLVHEVIYPMVRSVKEKTNQQFRSIADKIAAIIRSEYDQELSLEAISERLHYSPNYLSSIFRKEYGTTFSEYLMHYRLEIAKKWLVDTDMTVKDMAEKLCYQNSQNFIRSFRKKEHVTPGAYRKMKLER</sequence>
<organism evidence="6 7">
    <name type="scientific">Paenibacillus woosongensis</name>
    <dbReference type="NCBI Taxonomy" id="307580"/>
    <lineage>
        <taxon>Bacteria</taxon>
        <taxon>Bacillati</taxon>
        <taxon>Bacillota</taxon>
        <taxon>Bacilli</taxon>
        <taxon>Bacillales</taxon>
        <taxon>Paenibacillaceae</taxon>
        <taxon>Paenibacillus</taxon>
    </lineage>
</organism>
<dbReference type="PROSITE" id="PS01124">
    <property type="entry name" value="HTH_ARAC_FAMILY_2"/>
    <property type="match status" value="1"/>
</dbReference>
<dbReference type="OrthoDB" id="1975037at2"/>
<reference evidence="6 7" key="1">
    <citation type="submission" date="2019-11" db="EMBL/GenBank/DDBJ databases">
        <title>Draft genome sequences of five Paenibacillus species of dairy origin.</title>
        <authorList>
            <person name="Olajide A.M."/>
            <person name="Chen S."/>
            <person name="Lapointe G."/>
        </authorList>
    </citation>
    <scope>NUCLEOTIDE SEQUENCE [LARGE SCALE GENOMIC DNA]</scope>
    <source>
        <strain evidence="6 7">12CR55</strain>
    </source>
</reference>
<dbReference type="Proteomes" id="UP000447876">
    <property type="component" value="Unassembled WGS sequence"/>
</dbReference>
<evidence type="ECO:0000313" key="6">
    <source>
        <dbReference type="EMBL" id="MUG45140.1"/>
    </source>
</evidence>
<dbReference type="Pfam" id="PF12833">
    <property type="entry name" value="HTH_18"/>
    <property type="match status" value="1"/>
</dbReference>
<proteinExistence type="predicted"/>
<dbReference type="InterPro" id="IPR009057">
    <property type="entry name" value="Homeodomain-like_sf"/>
</dbReference>
<evidence type="ECO:0000256" key="1">
    <source>
        <dbReference type="ARBA" id="ARBA00023015"/>
    </source>
</evidence>
<keyword evidence="1" id="KW-0805">Transcription regulation</keyword>
<keyword evidence="4" id="KW-0472">Membrane</keyword>
<comment type="caution">
    <text evidence="6">The sequence shown here is derived from an EMBL/GenBank/DDBJ whole genome shotgun (WGS) entry which is preliminary data.</text>
</comment>
<evidence type="ECO:0000256" key="2">
    <source>
        <dbReference type="ARBA" id="ARBA00023125"/>
    </source>
</evidence>
<keyword evidence="2" id="KW-0238">DNA-binding</keyword>
<evidence type="ECO:0000256" key="3">
    <source>
        <dbReference type="ARBA" id="ARBA00023163"/>
    </source>
</evidence>
<dbReference type="AlphaFoldDB" id="A0A7X2Z0E9"/>
<feature type="transmembrane region" description="Helical" evidence="4">
    <location>
        <begin position="7"/>
        <end position="31"/>
    </location>
</feature>
<dbReference type="GO" id="GO:0043565">
    <property type="term" value="F:sequence-specific DNA binding"/>
    <property type="evidence" value="ECO:0007669"/>
    <property type="project" value="InterPro"/>
</dbReference>
<evidence type="ECO:0000256" key="4">
    <source>
        <dbReference type="SAM" id="Phobius"/>
    </source>
</evidence>
<dbReference type="SMART" id="SM00342">
    <property type="entry name" value="HTH_ARAC"/>
    <property type="match status" value="1"/>
</dbReference>
<evidence type="ECO:0000313" key="7">
    <source>
        <dbReference type="Proteomes" id="UP000447876"/>
    </source>
</evidence>
<dbReference type="Gene3D" id="1.10.10.60">
    <property type="entry name" value="Homeodomain-like"/>
    <property type="match status" value="2"/>
</dbReference>